<dbReference type="InterPro" id="IPR037026">
    <property type="entry name" value="Vgr_OB-fold_dom_sf"/>
</dbReference>
<evidence type="ECO:0000313" key="2">
    <source>
        <dbReference type="EMBL" id="MFC4835202.1"/>
    </source>
</evidence>
<reference evidence="3" key="1">
    <citation type="journal article" date="2019" name="Int. J. Syst. Evol. Microbiol.">
        <title>The Global Catalogue of Microorganisms (GCM) 10K type strain sequencing project: providing services to taxonomists for standard genome sequencing and annotation.</title>
        <authorList>
            <consortium name="The Broad Institute Genomics Platform"/>
            <consortium name="The Broad Institute Genome Sequencing Center for Infectious Disease"/>
            <person name="Wu L."/>
            <person name="Ma J."/>
        </authorList>
    </citation>
    <scope>NUCLEOTIDE SEQUENCE [LARGE SCALE GENOMIC DNA]</scope>
    <source>
        <strain evidence="3">CCUG 50347</strain>
    </source>
</reference>
<comment type="caution">
    <text evidence="2">The sequence shown here is derived from an EMBL/GenBank/DDBJ whole genome shotgun (WGS) entry which is preliminary data.</text>
</comment>
<dbReference type="SUPFAM" id="SSF69255">
    <property type="entry name" value="gp5 N-terminal domain-like"/>
    <property type="match status" value="1"/>
</dbReference>
<keyword evidence="3" id="KW-1185">Reference proteome</keyword>
<feature type="domain" description="Gp5/Type VI secretion system Vgr protein OB-fold" evidence="1">
    <location>
        <begin position="2"/>
        <end position="70"/>
    </location>
</feature>
<evidence type="ECO:0000313" key="3">
    <source>
        <dbReference type="Proteomes" id="UP001595909"/>
    </source>
</evidence>
<organism evidence="2 3">
    <name type="scientific">Actinomycetospora chibensis</name>
    <dbReference type="NCBI Taxonomy" id="663606"/>
    <lineage>
        <taxon>Bacteria</taxon>
        <taxon>Bacillati</taxon>
        <taxon>Actinomycetota</taxon>
        <taxon>Actinomycetes</taxon>
        <taxon>Pseudonocardiales</taxon>
        <taxon>Pseudonocardiaceae</taxon>
        <taxon>Actinomycetospora</taxon>
    </lineage>
</organism>
<sequence length="154" mass="16509">MVDNKDPDKIGRVRVTLDNPLFDKPQWAMPSVPFTGPQAGVYVVPPEKARVWVEFEEGDRAKPIWCGGFWEKKTVPSEALDPAPPTPHILLTTGKNSIHLCDGAAKPLTGSGGIVLKSGSSTVVIRPDGITISAEKINIKGLTTINDGALTVQK</sequence>
<gene>
    <name evidence="2" type="ORF">ACFPEL_22530</name>
</gene>
<dbReference type="InterPro" id="IPR006531">
    <property type="entry name" value="Gp5/Vgr_OB"/>
</dbReference>
<protein>
    <submittedName>
        <fullName evidence="2">Phage baseplate assembly protein V</fullName>
    </submittedName>
</protein>
<dbReference type="Proteomes" id="UP001595909">
    <property type="component" value="Unassembled WGS sequence"/>
</dbReference>
<dbReference type="RefSeq" id="WP_274191674.1">
    <property type="nucleotide sequence ID" value="NZ_BAABHN010000047.1"/>
</dbReference>
<name>A0ABV9RPX8_9PSEU</name>
<evidence type="ECO:0000259" key="1">
    <source>
        <dbReference type="Pfam" id="PF04717"/>
    </source>
</evidence>
<dbReference type="Gene3D" id="2.40.50.230">
    <property type="entry name" value="Gp5 N-terminal domain"/>
    <property type="match status" value="1"/>
</dbReference>
<proteinExistence type="predicted"/>
<dbReference type="EMBL" id="JBHSIM010000047">
    <property type="protein sequence ID" value="MFC4835202.1"/>
    <property type="molecule type" value="Genomic_DNA"/>
</dbReference>
<dbReference type="Pfam" id="PF04717">
    <property type="entry name" value="Phage_base_V"/>
    <property type="match status" value="1"/>
</dbReference>
<accession>A0ABV9RPX8</accession>